<evidence type="ECO:0000313" key="4">
    <source>
        <dbReference type="Proteomes" id="UP000763641"/>
    </source>
</evidence>
<evidence type="ECO:0000256" key="1">
    <source>
        <dbReference type="SAM" id="SignalP"/>
    </source>
</evidence>
<name>A0ABS2D251_9SPHN</name>
<reference evidence="3 4" key="1">
    <citation type="submission" date="2020-12" db="EMBL/GenBank/DDBJ databases">
        <title>Sphingomonas sp.</title>
        <authorList>
            <person name="Kim M.K."/>
        </authorList>
    </citation>
    <scope>NUCLEOTIDE SEQUENCE [LARGE SCALE GENOMIC DNA]</scope>
    <source>
        <strain evidence="3 4">BT552</strain>
    </source>
</reference>
<dbReference type="Proteomes" id="UP000763641">
    <property type="component" value="Unassembled WGS sequence"/>
</dbReference>
<dbReference type="EMBL" id="JAFEMC010000001">
    <property type="protein sequence ID" value="MBM6575001.1"/>
    <property type="molecule type" value="Genomic_DNA"/>
</dbReference>
<sequence length="210" mass="21448">MKPVFAILSAAIALGSAPASATTVVDATNDFLASYTGPRLADLDVTSFSVSYDAGSAQFLLGATMAGTIVAGSPGIYVIGVNTGTGTIRPFASIGQRNVIFNQAIVINKDGTGRLGAATLDSADISIVGNSFTARIDAALLPSTGFAFDRYGFNLWPRVGFAGNSDISDFAPDNALLSAVPEPASWALMIGGIGVTGAGLRRRRQIATIA</sequence>
<comment type="caution">
    <text evidence="3">The sequence shown here is derived from an EMBL/GenBank/DDBJ whole genome shotgun (WGS) entry which is preliminary data.</text>
</comment>
<accession>A0ABS2D251</accession>
<keyword evidence="4" id="KW-1185">Reference proteome</keyword>
<feature type="chain" id="PRO_5047329045" evidence="1">
    <location>
        <begin position="22"/>
        <end position="210"/>
    </location>
</feature>
<dbReference type="NCBIfam" id="NF035944">
    <property type="entry name" value="PEPxxWA-CTERM"/>
    <property type="match status" value="1"/>
</dbReference>
<evidence type="ECO:0000313" key="3">
    <source>
        <dbReference type="EMBL" id="MBM6575001.1"/>
    </source>
</evidence>
<protein>
    <submittedName>
        <fullName evidence="3">PEP-CTERM sorting domain-containing protein</fullName>
    </submittedName>
</protein>
<proteinExistence type="predicted"/>
<dbReference type="InterPro" id="IPR013424">
    <property type="entry name" value="Ice-binding_C"/>
</dbReference>
<organism evidence="3 4">
    <name type="scientific">Sphingomonas longa</name>
    <dbReference type="NCBI Taxonomy" id="2778730"/>
    <lineage>
        <taxon>Bacteria</taxon>
        <taxon>Pseudomonadati</taxon>
        <taxon>Pseudomonadota</taxon>
        <taxon>Alphaproteobacteria</taxon>
        <taxon>Sphingomonadales</taxon>
        <taxon>Sphingomonadaceae</taxon>
        <taxon>Sphingomonas</taxon>
    </lineage>
</organism>
<feature type="signal peptide" evidence="1">
    <location>
        <begin position="1"/>
        <end position="21"/>
    </location>
</feature>
<dbReference type="Pfam" id="PF07589">
    <property type="entry name" value="PEP-CTERM"/>
    <property type="match status" value="1"/>
</dbReference>
<feature type="domain" description="Ice-binding protein C-terminal" evidence="2">
    <location>
        <begin position="179"/>
        <end position="203"/>
    </location>
</feature>
<keyword evidence="1" id="KW-0732">Signal</keyword>
<dbReference type="NCBIfam" id="TIGR02595">
    <property type="entry name" value="PEP_CTERM"/>
    <property type="match status" value="1"/>
</dbReference>
<gene>
    <name evidence="3" type="ORF">ILT43_01345</name>
</gene>
<dbReference type="RefSeq" id="WP_204193450.1">
    <property type="nucleotide sequence ID" value="NZ_JAFEMC010000001.1"/>
</dbReference>
<evidence type="ECO:0000259" key="2">
    <source>
        <dbReference type="Pfam" id="PF07589"/>
    </source>
</evidence>